<dbReference type="GO" id="GO:0005634">
    <property type="term" value="C:nucleus"/>
    <property type="evidence" value="ECO:0007669"/>
    <property type="project" value="UniProtKB-SubCell"/>
</dbReference>
<dbReference type="InterPro" id="IPR001138">
    <property type="entry name" value="Zn2Cys6_DnaBD"/>
</dbReference>
<proteinExistence type="predicted"/>
<evidence type="ECO:0000313" key="8">
    <source>
        <dbReference type="EMBL" id="KIY72318.1"/>
    </source>
</evidence>
<evidence type="ECO:0000259" key="7">
    <source>
        <dbReference type="PROSITE" id="PS51379"/>
    </source>
</evidence>
<feature type="compositionally biased region" description="Gly residues" evidence="5">
    <location>
        <begin position="804"/>
        <end position="814"/>
    </location>
</feature>
<feature type="region of interest" description="Disordered" evidence="5">
    <location>
        <begin position="800"/>
        <end position="829"/>
    </location>
</feature>
<evidence type="ECO:0000256" key="1">
    <source>
        <dbReference type="ARBA" id="ARBA00004123"/>
    </source>
</evidence>
<dbReference type="PANTHER" id="PTHR31001:SF56">
    <property type="entry name" value="ZN(2)-C6 FUNGAL-TYPE DOMAIN-CONTAINING PROTEIN"/>
    <property type="match status" value="1"/>
</dbReference>
<dbReference type="STRING" id="1314674.A0A0D7BP46"/>
<dbReference type="AlphaFoldDB" id="A0A0D7BP46"/>
<dbReference type="PROSITE" id="PS50048">
    <property type="entry name" value="ZN2_CY6_FUNGAL_2"/>
    <property type="match status" value="1"/>
</dbReference>
<dbReference type="GO" id="GO:0008270">
    <property type="term" value="F:zinc ion binding"/>
    <property type="evidence" value="ECO:0007669"/>
    <property type="project" value="InterPro"/>
</dbReference>
<keyword evidence="4" id="KW-0175">Coiled coil</keyword>
<dbReference type="CDD" id="cd12148">
    <property type="entry name" value="fungal_TF_MHR"/>
    <property type="match status" value="1"/>
</dbReference>
<dbReference type="GO" id="GO:0000981">
    <property type="term" value="F:DNA-binding transcription factor activity, RNA polymerase II-specific"/>
    <property type="evidence" value="ECO:0007669"/>
    <property type="project" value="InterPro"/>
</dbReference>
<feature type="region of interest" description="Disordered" evidence="5">
    <location>
        <begin position="123"/>
        <end position="163"/>
    </location>
</feature>
<name>A0A0D7BP46_9AGAR</name>
<organism evidence="8 9">
    <name type="scientific">Cylindrobasidium torrendii FP15055 ss-10</name>
    <dbReference type="NCBI Taxonomy" id="1314674"/>
    <lineage>
        <taxon>Eukaryota</taxon>
        <taxon>Fungi</taxon>
        <taxon>Dikarya</taxon>
        <taxon>Basidiomycota</taxon>
        <taxon>Agaricomycotina</taxon>
        <taxon>Agaricomycetes</taxon>
        <taxon>Agaricomycetidae</taxon>
        <taxon>Agaricales</taxon>
        <taxon>Marasmiineae</taxon>
        <taxon>Physalacriaceae</taxon>
        <taxon>Cylindrobasidium</taxon>
    </lineage>
</organism>
<dbReference type="InterPro" id="IPR050613">
    <property type="entry name" value="Sec_Metabolite_Reg"/>
</dbReference>
<feature type="domain" description="Zn(2)-C6 fungal-type" evidence="6">
    <location>
        <begin position="23"/>
        <end position="52"/>
    </location>
</feature>
<dbReference type="EMBL" id="KN880445">
    <property type="protein sequence ID" value="KIY72318.1"/>
    <property type="molecule type" value="Genomic_DNA"/>
</dbReference>
<dbReference type="PROSITE" id="PS00463">
    <property type="entry name" value="ZN2_CY6_FUNGAL_1"/>
    <property type="match status" value="1"/>
</dbReference>
<dbReference type="OrthoDB" id="424974at2759"/>
<feature type="region of interest" description="Disordered" evidence="5">
    <location>
        <begin position="1"/>
        <end position="21"/>
    </location>
</feature>
<dbReference type="PANTHER" id="PTHR31001">
    <property type="entry name" value="UNCHARACTERIZED TRANSCRIPTIONAL REGULATORY PROTEIN"/>
    <property type="match status" value="1"/>
</dbReference>
<dbReference type="Proteomes" id="UP000054007">
    <property type="component" value="Unassembled WGS sequence"/>
</dbReference>
<gene>
    <name evidence="8" type="ORF">CYLTODRAFT_440727</name>
</gene>
<accession>A0A0D7BP46</accession>
<dbReference type="CDD" id="cd00067">
    <property type="entry name" value="GAL4"/>
    <property type="match status" value="1"/>
</dbReference>
<dbReference type="GO" id="GO:0006351">
    <property type="term" value="P:DNA-templated transcription"/>
    <property type="evidence" value="ECO:0007669"/>
    <property type="project" value="InterPro"/>
</dbReference>
<keyword evidence="9" id="KW-1185">Reference proteome</keyword>
<feature type="coiled-coil region" evidence="4">
    <location>
        <begin position="70"/>
        <end position="104"/>
    </location>
</feature>
<evidence type="ECO:0008006" key="10">
    <source>
        <dbReference type="Google" id="ProtNLM"/>
    </source>
</evidence>
<dbReference type="InterPro" id="IPR007219">
    <property type="entry name" value="XnlR_reg_dom"/>
</dbReference>
<feature type="compositionally biased region" description="Low complexity" evidence="5">
    <location>
        <begin position="128"/>
        <end position="163"/>
    </location>
</feature>
<dbReference type="GO" id="GO:0003677">
    <property type="term" value="F:DNA binding"/>
    <property type="evidence" value="ECO:0007669"/>
    <property type="project" value="InterPro"/>
</dbReference>
<feature type="domain" description="4Fe-4S ferredoxin-type" evidence="7">
    <location>
        <begin position="30"/>
        <end position="62"/>
    </location>
</feature>
<evidence type="ECO:0000256" key="4">
    <source>
        <dbReference type="SAM" id="Coils"/>
    </source>
</evidence>
<feature type="compositionally biased region" description="Low complexity" evidence="5">
    <location>
        <begin position="815"/>
        <end position="825"/>
    </location>
</feature>
<dbReference type="Pfam" id="PF04082">
    <property type="entry name" value="Fungal_trans"/>
    <property type="match status" value="1"/>
</dbReference>
<sequence>MAKDQASSAEPRPRKKPGRVPTSCAECRRLKLRCDKGVPCEKCVTRGCASICPDGALTTGRGNRLVLANTEQLHARIDQLCSRIRELEDALRALQTTVSANSHELLREDLLQIKSPESSLFTTLTQKTAQPASTSPAATSSSSSGGSSTTTHPSPASSQSSTADESFVDAFGTLTIGYNGEANFYGKTARSEYLIRALSKPQTDSRLLPRLSRRLMDSYSCDSDLHDENVGREAFSMLPPLSEAMRLCDLYLDHGRYLYYPIERNELLDEILTPIYRCECFESIQPTCYHKLALLFSIFALAMLFDPNMPPYCDQAAEYSYLAKAAFGPFATVNKSTTLYGIQAMIHMTQYSELSDWEAVGSNTAWTYTGAAVRVGLSIGLQLDPARWNLCEDLTQRRCRTFWQLFTADLWQSFEFGRPPMISPQYVDCPMPKEASLTAEESSREAGFHSWVWRYTTLVHTVMATAFGSKNPPYNTILELDRKIRDFPVPERLQLCVPTSDKIAPIHYMQRWSVVLYKDTVLLHLHRAYFAQALQDQPDNLANHRYLPSVMATYRSAWRMIQGLTMVREKAPQLSTRVSMCWSHALAGAITMCLLVTRAPTSKMARPSLQELDTVAKTFEDAAETCKPAANILSTIQTLRRKAHEAMDPLMAQTTAEDISGAELDRLGGKTHLMVSPELTSSQAHSEEARPVPSPTPQSMLPPSSYIHPTLTADMEMLLSVPQVEEEPNRTLEDVLSGRQHPNLLNLPESLHWMPRVMFDPQSSFVDPMAMNVDFNNVFGMSGTESMVPQDVLGHGVSPMSGPMNGGGSGGGGVPQAHGNANANGAEGGQFSPILDSTWQSLVEQLGF</sequence>
<dbReference type="SMART" id="SM00906">
    <property type="entry name" value="Fungal_trans"/>
    <property type="match status" value="1"/>
</dbReference>
<evidence type="ECO:0000256" key="5">
    <source>
        <dbReference type="SAM" id="MobiDB-lite"/>
    </source>
</evidence>
<dbReference type="PROSITE" id="PS51379">
    <property type="entry name" value="4FE4S_FER_2"/>
    <property type="match status" value="1"/>
</dbReference>
<evidence type="ECO:0000256" key="2">
    <source>
        <dbReference type="ARBA" id="ARBA00022723"/>
    </source>
</evidence>
<keyword evidence="2" id="KW-0479">Metal-binding</keyword>
<dbReference type="InterPro" id="IPR017896">
    <property type="entry name" value="4Fe4S_Fe-S-bd"/>
</dbReference>
<dbReference type="InterPro" id="IPR036864">
    <property type="entry name" value="Zn2-C6_fun-type_DNA-bd_sf"/>
</dbReference>
<evidence type="ECO:0000313" key="9">
    <source>
        <dbReference type="Proteomes" id="UP000054007"/>
    </source>
</evidence>
<evidence type="ECO:0000256" key="3">
    <source>
        <dbReference type="ARBA" id="ARBA00023242"/>
    </source>
</evidence>
<dbReference type="SMART" id="SM00066">
    <property type="entry name" value="GAL4"/>
    <property type="match status" value="1"/>
</dbReference>
<protein>
    <recommendedName>
        <fullName evidence="10">Zn(2)-C6 fungal-type domain-containing protein</fullName>
    </recommendedName>
</protein>
<dbReference type="SUPFAM" id="SSF57701">
    <property type="entry name" value="Zn2/Cys6 DNA-binding domain"/>
    <property type="match status" value="1"/>
</dbReference>
<comment type="subcellular location">
    <subcellularLocation>
        <location evidence="1">Nucleus</location>
    </subcellularLocation>
</comment>
<evidence type="ECO:0000259" key="6">
    <source>
        <dbReference type="PROSITE" id="PS50048"/>
    </source>
</evidence>
<reference evidence="8 9" key="1">
    <citation type="journal article" date="2015" name="Fungal Genet. Biol.">
        <title>Evolution of novel wood decay mechanisms in Agaricales revealed by the genome sequences of Fistulina hepatica and Cylindrobasidium torrendii.</title>
        <authorList>
            <person name="Floudas D."/>
            <person name="Held B.W."/>
            <person name="Riley R."/>
            <person name="Nagy L.G."/>
            <person name="Koehler G."/>
            <person name="Ransdell A.S."/>
            <person name="Younus H."/>
            <person name="Chow J."/>
            <person name="Chiniquy J."/>
            <person name="Lipzen A."/>
            <person name="Tritt A."/>
            <person name="Sun H."/>
            <person name="Haridas S."/>
            <person name="LaButti K."/>
            <person name="Ohm R.A."/>
            <person name="Kues U."/>
            <person name="Blanchette R.A."/>
            <person name="Grigoriev I.V."/>
            <person name="Minto R.E."/>
            <person name="Hibbett D.S."/>
        </authorList>
    </citation>
    <scope>NUCLEOTIDE SEQUENCE [LARGE SCALE GENOMIC DNA]</scope>
    <source>
        <strain evidence="8 9">FP15055 ss-10</strain>
    </source>
</reference>
<keyword evidence="3" id="KW-0539">Nucleus</keyword>
<feature type="region of interest" description="Disordered" evidence="5">
    <location>
        <begin position="678"/>
        <end position="705"/>
    </location>
</feature>
<dbReference type="Gene3D" id="4.10.240.10">
    <property type="entry name" value="Zn(2)-C6 fungal-type DNA-binding domain"/>
    <property type="match status" value="1"/>
</dbReference>